<feature type="compositionally biased region" description="Pro residues" evidence="2">
    <location>
        <begin position="397"/>
        <end position="415"/>
    </location>
</feature>
<feature type="chain" id="PRO_5035160923" description="Repeat domain-containing protein" evidence="3">
    <location>
        <begin position="34"/>
        <end position="465"/>
    </location>
</feature>
<dbReference type="InterPro" id="IPR013517">
    <property type="entry name" value="FG-GAP"/>
</dbReference>
<organism evidence="4 5">
    <name type="scientific">Planobispora takensis</name>
    <dbReference type="NCBI Taxonomy" id="1367882"/>
    <lineage>
        <taxon>Bacteria</taxon>
        <taxon>Bacillati</taxon>
        <taxon>Actinomycetota</taxon>
        <taxon>Actinomycetes</taxon>
        <taxon>Streptosporangiales</taxon>
        <taxon>Streptosporangiaceae</taxon>
        <taxon>Planobispora</taxon>
    </lineage>
</organism>
<dbReference type="RefSeq" id="WP_203877057.1">
    <property type="nucleotide sequence ID" value="NZ_BOOK01000034.1"/>
</dbReference>
<feature type="compositionally biased region" description="Basic residues" evidence="2">
    <location>
        <begin position="448"/>
        <end position="465"/>
    </location>
</feature>
<feature type="region of interest" description="Disordered" evidence="2">
    <location>
        <begin position="393"/>
        <end position="465"/>
    </location>
</feature>
<dbReference type="InterPro" id="IPR028994">
    <property type="entry name" value="Integrin_alpha_N"/>
</dbReference>
<accession>A0A8J3T1U8</accession>
<dbReference type="InterPro" id="IPR006311">
    <property type="entry name" value="TAT_signal"/>
</dbReference>
<evidence type="ECO:0000256" key="3">
    <source>
        <dbReference type="SAM" id="SignalP"/>
    </source>
</evidence>
<dbReference type="SUPFAM" id="SSF69318">
    <property type="entry name" value="Integrin alpha N-terminal domain"/>
    <property type="match status" value="1"/>
</dbReference>
<evidence type="ECO:0000313" key="4">
    <source>
        <dbReference type="EMBL" id="GII02733.1"/>
    </source>
</evidence>
<dbReference type="PANTHER" id="PTHR46580">
    <property type="entry name" value="SENSOR KINASE-RELATED"/>
    <property type="match status" value="1"/>
</dbReference>
<feature type="signal peptide" evidence="3">
    <location>
        <begin position="1"/>
        <end position="33"/>
    </location>
</feature>
<proteinExistence type="predicted"/>
<dbReference type="PROSITE" id="PS51318">
    <property type="entry name" value="TAT"/>
    <property type="match status" value="1"/>
</dbReference>
<keyword evidence="1 3" id="KW-0732">Signal</keyword>
<dbReference type="Proteomes" id="UP000634476">
    <property type="component" value="Unassembled WGS sequence"/>
</dbReference>
<evidence type="ECO:0000256" key="2">
    <source>
        <dbReference type="SAM" id="MobiDB-lite"/>
    </source>
</evidence>
<dbReference type="Pfam" id="PF13517">
    <property type="entry name" value="FG-GAP_3"/>
    <property type="match status" value="3"/>
</dbReference>
<evidence type="ECO:0000313" key="5">
    <source>
        <dbReference type="Proteomes" id="UP000634476"/>
    </source>
</evidence>
<evidence type="ECO:0000256" key="1">
    <source>
        <dbReference type="ARBA" id="ARBA00022729"/>
    </source>
</evidence>
<keyword evidence="5" id="KW-1185">Reference proteome</keyword>
<protein>
    <recommendedName>
        <fullName evidence="6">Repeat domain-containing protein</fullName>
    </recommendedName>
</protein>
<name>A0A8J3T1U8_9ACTN</name>
<gene>
    <name evidence="4" type="ORF">Pta02_47410</name>
</gene>
<dbReference type="EMBL" id="BOOK01000034">
    <property type="protein sequence ID" value="GII02733.1"/>
    <property type="molecule type" value="Genomic_DNA"/>
</dbReference>
<dbReference type="Gene3D" id="2.30.30.100">
    <property type="match status" value="4"/>
</dbReference>
<evidence type="ECO:0008006" key="6">
    <source>
        <dbReference type="Google" id="ProtNLM"/>
    </source>
</evidence>
<reference evidence="4" key="1">
    <citation type="submission" date="2021-01" db="EMBL/GenBank/DDBJ databases">
        <title>Whole genome shotgun sequence of Planobispora takensis NBRC 109077.</title>
        <authorList>
            <person name="Komaki H."/>
            <person name="Tamura T."/>
        </authorList>
    </citation>
    <scope>NUCLEOTIDE SEQUENCE</scope>
    <source>
        <strain evidence="4">NBRC 109077</strain>
    </source>
</reference>
<dbReference type="AlphaFoldDB" id="A0A8J3T1U8"/>
<sequence length="465" mass="46895">MNTSHPVPPGSTARRRRIVSLLAAVTLTSGALAATAAPAQALTTCAPGLLGPAVDHPVGITPNRTITTDLNEDGHADLIVSPGGTSTSLQVLLGVGDGGFQAPATVTVPEYIGSPAVGDFDSDDHVDLVVTNYNDPSFSVLPGNGDGTFRAAVTTSTVETVYSAVSGDFDGDGADDLATTNSSGSVHVLLGDGDGTFQPPVDTGAGAAMSEIVVRDFDSDGHTDLAVTGSFMNVNSVEVLLGDGDGTFQPTAFYPGGTNLWGFVGADFNADGTPDLATLDATTNSVVVLIGEGDGTFRTPVPYAVSSNANGLAAGDIDGNGSADLIVRESGVVDAFSVLAAKGDGTFQTPVGFDPGRANLTWAGTGDFNGDGGADVVVLGDGNGVSVMLTSCTTVPDPTPPAPPAPTTPKPAPKPPVKKPVVKKPAVAPKPKPPVKPKQPKNAPKPKQVQKKVKQVKLKWGKGAS</sequence>
<dbReference type="PANTHER" id="PTHR46580:SF2">
    <property type="entry name" value="MAM DOMAIN-CONTAINING PROTEIN"/>
    <property type="match status" value="1"/>
</dbReference>
<comment type="caution">
    <text evidence="4">The sequence shown here is derived from an EMBL/GenBank/DDBJ whole genome shotgun (WGS) entry which is preliminary data.</text>
</comment>